<accession>K1RRF0</accession>
<name>K1RRF0_9ZZZZ</name>
<feature type="non-terminal residue" evidence="1">
    <location>
        <position position="1"/>
    </location>
</feature>
<proteinExistence type="predicted"/>
<sequence length="101" mass="11331">TMSSNKKRINLSFSMSSPIQRRAWKKLTEIPAGQRTAAVCRMVCEYKGQQELLDAVRQTIRQELRGVQLTKEEAQDSGRAGDVDESVLGFLLALQEGDEMT</sequence>
<comment type="caution">
    <text evidence="1">The sequence shown here is derived from an EMBL/GenBank/DDBJ whole genome shotgun (WGS) entry which is preliminary data.</text>
</comment>
<evidence type="ECO:0000313" key="1">
    <source>
        <dbReference type="EMBL" id="EKC46109.1"/>
    </source>
</evidence>
<reference evidence="1" key="1">
    <citation type="journal article" date="2013" name="Environ. Microbiol.">
        <title>Microbiota from the distal guts of lean and obese adolescents exhibit partial functional redundancy besides clear differences in community structure.</title>
        <authorList>
            <person name="Ferrer M."/>
            <person name="Ruiz A."/>
            <person name="Lanza F."/>
            <person name="Haange S.B."/>
            <person name="Oberbach A."/>
            <person name="Till H."/>
            <person name="Bargiela R."/>
            <person name="Campoy C."/>
            <person name="Segura M.T."/>
            <person name="Richter M."/>
            <person name="von Bergen M."/>
            <person name="Seifert J."/>
            <person name="Suarez A."/>
        </authorList>
    </citation>
    <scope>NUCLEOTIDE SEQUENCE</scope>
</reference>
<dbReference type="AlphaFoldDB" id="K1RRF0"/>
<dbReference type="EMBL" id="AJWY01013721">
    <property type="protein sequence ID" value="EKC46109.1"/>
    <property type="molecule type" value="Genomic_DNA"/>
</dbReference>
<organism evidence="1">
    <name type="scientific">human gut metagenome</name>
    <dbReference type="NCBI Taxonomy" id="408170"/>
    <lineage>
        <taxon>unclassified sequences</taxon>
        <taxon>metagenomes</taxon>
        <taxon>organismal metagenomes</taxon>
    </lineage>
</organism>
<protein>
    <submittedName>
        <fullName evidence="1">Uncharacterized protein</fullName>
    </submittedName>
</protein>
<gene>
    <name evidence="1" type="ORF">LEA_19970</name>
</gene>